<dbReference type="OrthoDB" id="379364at2759"/>
<dbReference type="GeneID" id="34624118"/>
<dbReference type="Proteomes" id="UP000515125">
    <property type="component" value="Unplaced"/>
</dbReference>
<name>A0A6P6RR24_9EIME</name>
<evidence type="ECO:0000313" key="3">
    <source>
        <dbReference type="RefSeq" id="XP_026190246.1"/>
    </source>
</evidence>
<evidence type="ECO:0000256" key="1">
    <source>
        <dbReference type="SAM" id="MobiDB-lite"/>
    </source>
</evidence>
<feature type="region of interest" description="Disordered" evidence="1">
    <location>
        <begin position="429"/>
        <end position="451"/>
    </location>
</feature>
<evidence type="ECO:0000313" key="2">
    <source>
        <dbReference type="Proteomes" id="UP000515125"/>
    </source>
</evidence>
<accession>A0A6P6RR24</accession>
<dbReference type="AlphaFoldDB" id="A0A6P6RR24"/>
<reference evidence="3" key="1">
    <citation type="submission" date="2025-08" db="UniProtKB">
        <authorList>
            <consortium name="RefSeq"/>
        </authorList>
    </citation>
    <scope>IDENTIFICATION</scope>
</reference>
<keyword evidence="2" id="KW-1185">Reference proteome</keyword>
<dbReference type="RefSeq" id="XP_026190246.1">
    <property type="nucleotide sequence ID" value="XM_026334461.1"/>
</dbReference>
<organism evidence="2 3">
    <name type="scientific">Cyclospora cayetanensis</name>
    <dbReference type="NCBI Taxonomy" id="88456"/>
    <lineage>
        <taxon>Eukaryota</taxon>
        <taxon>Sar</taxon>
        <taxon>Alveolata</taxon>
        <taxon>Apicomplexa</taxon>
        <taxon>Conoidasida</taxon>
        <taxon>Coccidia</taxon>
        <taxon>Eucoccidiorida</taxon>
        <taxon>Eimeriorina</taxon>
        <taxon>Eimeriidae</taxon>
        <taxon>Cyclospora</taxon>
    </lineage>
</organism>
<gene>
    <name evidence="3" type="primary">LOC34624118</name>
</gene>
<protein>
    <submittedName>
        <fullName evidence="3">Uncharacterized protein LOC34624118</fullName>
    </submittedName>
</protein>
<feature type="compositionally biased region" description="Basic residues" evidence="1">
    <location>
        <begin position="434"/>
        <end position="443"/>
    </location>
</feature>
<proteinExistence type="predicted"/>
<sequence>MDAGKRFLVKSTTAVWFLNVFEDCPYGKLRSGPYAAMRSCDFHLLRIAVWLCFLAPLCEGGLRVFSPLLLAASKSTIDAATVSRCRALRRARAAKSTVSHTHPKAFLAFASGVQQQHRGSRWNTLRAQQQRVTAHPLTGVKQPRHQHRHDQQKRTRSALLRRMHRLNSSYGGPPHCGQSGLGGIRMTAIPPGSALESHMKELMQDPIQNMPWDIYVPFYKQYGRGVDNNWLHFLQGNWTFIESKTFAERPVGVIDGGPEEYKGQGTSLPFHPLSLDRQHAVKWPQHHAHGVGFRESTDKPYHIRLDRLPDGNQDVYFGESDEELDARLWGSWDSPQALHECWPETGWRDTLPDDDITGMPRPWTHKQTDIFEMPPQHRDPSPGPPEIPLEVELAAAGVWAGYVLEPGWTRHADAIAEYRKAVEWATVEPVPPKKAQRKTKAASKKADKERTSELLRRTQEIIKAHWADIRKHPVYVRAVVDGATHESAVAAAAAATPETAARIAMGADVTEGLEMQETPDHLVKGEVNPPNAEGKTMAVNLALYSVAPYNCSYLSPKATIAEHEELYHYLMTENHREGRYTDFNSEIAATHDIEYRLRPLRERFPRLMALYRPLWTKRKYGEEFSGPRDPKDVSCAYGRHFLGRGSAPQIETGSRDSPPQKTNHLAPFPREVIFYQSPKKRFLAKPVWPIRGGATLSLSVVYVESSDAGLAGLRKTLGLAPAWADFVFSG</sequence>